<gene>
    <name evidence="3" type="ORF">MICPUCDRAFT_50517</name>
</gene>
<evidence type="ECO:0000313" key="3">
    <source>
        <dbReference type="EMBL" id="EEH60896.1"/>
    </source>
</evidence>
<organism evidence="4">
    <name type="scientific">Micromonas pusilla (strain CCMP1545)</name>
    <name type="common">Picoplanktonic green alga</name>
    <dbReference type="NCBI Taxonomy" id="564608"/>
    <lineage>
        <taxon>Eukaryota</taxon>
        <taxon>Viridiplantae</taxon>
        <taxon>Chlorophyta</taxon>
        <taxon>Mamiellophyceae</taxon>
        <taxon>Mamiellales</taxon>
        <taxon>Mamiellaceae</taxon>
        <taxon>Micromonas</taxon>
    </lineage>
</organism>
<dbReference type="Gene3D" id="3.40.30.10">
    <property type="entry name" value="Glutaredoxin"/>
    <property type="match status" value="1"/>
</dbReference>
<dbReference type="PROSITE" id="PS51352">
    <property type="entry name" value="THIOREDOXIN_2"/>
    <property type="match status" value="1"/>
</dbReference>
<sequence length="207" mass="21515">MSAFTLSSSYAVANASALVKSRGVKARASRRAAIAPKAAVKVGDAAPDFTLMGPGFELTTLSKLKGQKVCLAFFPAAYSGDADGGCECQLGALKSISETDGVTVLGISKDTPFTMAPWSAKVGFTCLSDPSLATSEKYVGTFDLGKFLDDIDVSTNFAPYVTSNRGCVVLDETGKVVYVWNSPGEPGMLPDTTEIQAALGIGKTNFA</sequence>
<dbReference type="Pfam" id="PF00578">
    <property type="entry name" value="AhpC-TSA"/>
    <property type="match status" value="1"/>
</dbReference>
<feature type="domain" description="Thioredoxin" evidence="2">
    <location>
        <begin position="40"/>
        <end position="201"/>
    </location>
</feature>
<dbReference type="RefSeq" id="XP_003055644.1">
    <property type="nucleotide sequence ID" value="XM_003055598.1"/>
</dbReference>
<dbReference type="OrthoDB" id="185659at2759"/>
<dbReference type="OMA" id="ADGGCEC"/>
<dbReference type="GO" id="GO:0016491">
    <property type="term" value="F:oxidoreductase activity"/>
    <property type="evidence" value="ECO:0007669"/>
    <property type="project" value="InterPro"/>
</dbReference>
<dbReference type="SUPFAM" id="SSF52833">
    <property type="entry name" value="Thioredoxin-like"/>
    <property type="match status" value="1"/>
</dbReference>
<protein>
    <submittedName>
        <fullName evidence="3">Predicted protein</fullName>
    </submittedName>
</protein>
<dbReference type="GO" id="GO:0016209">
    <property type="term" value="F:antioxidant activity"/>
    <property type="evidence" value="ECO:0007669"/>
    <property type="project" value="InterPro"/>
</dbReference>
<evidence type="ECO:0000313" key="4">
    <source>
        <dbReference type="Proteomes" id="UP000001876"/>
    </source>
</evidence>
<name>C1MIC4_MICPC</name>
<dbReference type="PANTHER" id="PTHR43110:SF1">
    <property type="entry name" value="THIOL PEROXIDASE"/>
    <property type="match status" value="1"/>
</dbReference>
<accession>C1MIC4</accession>
<dbReference type="GeneID" id="9680593"/>
<evidence type="ECO:0000256" key="1">
    <source>
        <dbReference type="ARBA" id="ARBA00023284"/>
    </source>
</evidence>
<proteinExistence type="predicted"/>
<dbReference type="EMBL" id="GG663735">
    <property type="protein sequence ID" value="EEH60896.1"/>
    <property type="molecule type" value="Genomic_DNA"/>
</dbReference>
<dbReference type="AlphaFoldDB" id="C1MIC4"/>
<evidence type="ECO:0000259" key="2">
    <source>
        <dbReference type="PROSITE" id="PS51352"/>
    </source>
</evidence>
<keyword evidence="1" id="KW-0676">Redox-active center</keyword>
<dbReference type="KEGG" id="mpp:MICPUCDRAFT_50517"/>
<dbReference type="Proteomes" id="UP000001876">
    <property type="component" value="Unassembled WGS sequence"/>
</dbReference>
<dbReference type="InterPro" id="IPR050455">
    <property type="entry name" value="Tpx_Peroxidase_subfamily"/>
</dbReference>
<keyword evidence="4" id="KW-1185">Reference proteome</keyword>
<dbReference type="PANTHER" id="PTHR43110">
    <property type="entry name" value="THIOL PEROXIDASE"/>
    <property type="match status" value="1"/>
</dbReference>
<dbReference type="STRING" id="564608.C1MIC4"/>
<dbReference type="InterPro" id="IPR013766">
    <property type="entry name" value="Thioredoxin_domain"/>
</dbReference>
<dbReference type="InterPro" id="IPR000866">
    <property type="entry name" value="AhpC/TSA"/>
</dbReference>
<dbReference type="InterPro" id="IPR036249">
    <property type="entry name" value="Thioredoxin-like_sf"/>
</dbReference>
<reference evidence="3 4" key="1">
    <citation type="journal article" date="2009" name="Science">
        <title>Green evolution and dynamic adaptations revealed by genomes of the marine picoeukaryotes Micromonas.</title>
        <authorList>
            <person name="Worden A.Z."/>
            <person name="Lee J.H."/>
            <person name="Mock T."/>
            <person name="Rouze P."/>
            <person name="Simmons M.P."/>
            <person name="Aerts A.L."/>
            <person name="Allen A.E."/>
            <person name="Cuvelier M.L."/>
            <person name="Derelle E."/>
            <person name="Everett M.V."/>
            <person name="Foulon E."/>
            <person name="Grimwood J."/>
            <person name="Gundlach H."/>
            <person name="Henrissat B."/>
            <person name="Napoli C."/>
            <person name="McDonald S.M."/>
            <person name="Parker M.S."/>
            <person name="Rombauts S."/>
            <person name="Salamov A."/>
            <person name="Von Dassow P."/>
            <person name="Badger J.H."/>
            <person name="Coutinho P.M."/>
            <person name="Demir E."/>
            <person name="Dubchak I."/>
            <person name="Gentemann C."/>
            <person name="Eikrem W."/>
            <person name="Gready J.E."/>
            <person name="John U."/>
            <person name="Lanier W."/>
            <person name="Lindquist E.A."/>
            <person name="Lucas S."/>
            <person name="Mayer K.F."/>
            <person name="Moreau H."/>
            <person name="Not F."/>
            <person name="Otillar R."/>
            <person name="Panaud O."/>
            <person name="Pangilinan J."/>
            <person name="Paulsen I."/>
            <person name="Piegu B."/>
            <person name="Poliakov A."/>
            <person name="Robbens S."/>
            <person name="Schmutz J."/>
            <person name="Toulza E."/>
            <person name="Wyss T."/>
            <person name="Zelensky A."/>
            <person name="Zhou K."/>
            <person name="Armbrust E.V."/>
            <person name="Bhattacharya D."/>
            <person name="Goodenough U.W."/>
            <person name="Van de Peer Y."/>
            <person name="Grigoriev I.V."/>
        </authorList>
    </citation>
    <scope>NUCLEOTIDE SEQUENCE [LARGE SCALE GENOMIC DNA]</scope>
    <source>
        <strain evidence="3 4">CCMP1545</strain>
    </source>
</reference>